<feature type="transmembrane region" description="Helical" evidence="11">
    <location>
        <begin position="346"/>
        <end position="369"/>
    </location>
</feature>
<evidence type="ECO:0000256" key="1">
    <source>
        <dbReference type="ARBA" id="ARBA00004651"/>
    </source>
</evidence>
<evidence type="ECO:0000256" key="9">
    <source>
        <dbReference type="ARBA" id="ARBA00024973"/>
    </source>
</evidence>
<evidence type="ECO:0000313" key="13">
    <source>
        <dbReference type="EMBL" id="OMD40514.1"/>
    </source>
</evidence>
<comment type="caution">
    <text evidence="13">The sequence shown here is derived from an EMBL/GenBank/DDBJ whole genome shotgun (WGS) entry which is preliminary data.</text>
</comment>
<feature type="compositionally biased region" description="Basic and acidic residues" evidence="10">
    <location>
        <begin position="200"/>
        <end position="212"/>
    </location>
</feature>
<dbReference type="Proteomes" id="UP000187412">
    <property type="component" value="Unassembled WGS sequence"/>
</dbReference>
<keyword evidence="5" id="KW-1003">Cell membrane</keyword>
<evidence type="ECO:0000256" key="5">
    <source>
        <dbReference type="ARBA" id="ARBA00022475"/>
    </source>
</evidence>
<comment type="subunit">
    <text evidence="3">The complex is composed of two ATP-binding proteins (HrtA), two transmembrane proteins (HrtB) and a solute-binding protein.</text>
</comment>
<evidence type="ECO:0000256" key="10">
    <source>
        <dbReference type="SAM" id="MobiDB-lite"/>
    </source>
</evidence>
<dbReference type="Pfam" id="PF02687">
    <property type="entry name" value="FtsX"/>
    <property type="match status" value="1"/>
</dbReference>
<dbReference type="PANTHER" id="PTHR43738">
    <property type="entry name" value="ABC TRANSPORTER, MEMBRANE PROTEIN"/>
    <property type="match status" value="1"/>
</dbReference>
<evidence type="ECO:0000256" key="4">
    <source>
        <dbReference type="ARBA" id="ARBA00016962"/>
    </source>
</evidence>
<name>A0ABX3GY75_PAEBO</name>
<feature type="domain" description="ABC3 transporter permease C-terminal" evidence="12">
    <location>
        <begin position="306"/>
        <end position="425"/>
    </location>
</feature>
<evidence type="ECO:0000256" key="2">
    <source>
        <dbReference type="ARBA" id="ARBA00008697"/>
    </source>
</evidence>
<evidence type="ECO:0000256" key="7">
    <source>
        <dbReference type="ARBA" id="ARBA00022989"/>
    </source>
</evidence>
<evidence type="ECO:0000256" key="11">
    <source>
        <dbReference type="SAM" id="Phobius"/>
    </source>
</evidence>
<dbReference type="PANTHER" id="PTHR43738:SF2">
    <property type="entry name" value="ABC TRANSPORTER PERMEASE"/>
    <property type="match status" value="1"/>
</dbReference>
<feature type="transmembrane region" description="Helical" evidence="11">
    <location>
        <begin position="303"/>
        <end position="325"/>
    </location>
</feature>
<feature type="compositionally biased region" description="Basic and acidic residues" evidence="10">
    <location>
        <begin position="171"/>
        <end position="181"/>
    </location>
</feature>
<keyword evidence="7 11" id="KW-1133">Transmembrane helix</keyword>
<evidence type="ECO:0000256" key="6">
    <source>
        <dbReference type="ARBA" id="ARBA00022692"/>
    </source>
</evidence>
<proteinExistence type="inferred from homology"/>
<feature type="transmembrane region" description="Helical" evidence="11">
    <location>
        <begin position="16"/>
        <end position="37"/>
    </location>
</feature>
<comment type="similarity">
    <text evidence="2">Belongs to the ABC-4 integral membrane protein family. HrtB subfamily.</text>
</comment>
<sequence length="431" mass="46210">MSLFKLTLRNLLHRRFLSLLTVCAVAVTVAFIVLLSLSRQSVEQGAKKGYGPFDLVIGAAGSETQLVLNTFYHIGAPTGNIPLAVLDQVEQDQDVDKAFAMTTGDNYKGFPIVGMDSGYFVTRYGDRNLQDGNLYAHTGETIIGSYVAESLGLHIGDTFTGAHGLVQGDSHETAEAEHTEEHEEEHEEDHAAEAAGDSPDEAHDEEHGEEHAHESFQYTVVGILPALNTPDDRAVFTTVDYAWAVHGLPPEEREITAVLVKPASLLGAHDLKEVLDGSNGVQAAYTSQAVSDVLNAVDQGAQLLSVLTALCVILAAIAILLSLIAAVGERTKDVGLLRLLGKSRAYVWLTLTSEGLLVTATGLIAGLLLGHLGAFLLKDALFAQAGIQIEPYQWTPDHWLIAAGALSIGLLSSLGPAFRMYRMHPLALFKS</sequence>
<organism evidence="13 14">
    <name type="scientific">Paenibacillus borealis</name>
    <dbReference type="NCBI Taxonomy" id="160799"/>
    <lineage>
        <taxon>Bacteria</taxon>
        <taxon>Bacillati</taxon>
        <taxon>Bacillota</taxon>
        <taxon>Bacilli</taxon>
        <taxon>Bacillales</taxon>
        <taxon>Paenibacillaceae</taxon>
        <taxon>Paenibacillus</taxon>
    </lineage>
</organism>
<dbReference type="InterPro" id="IPR003838">
    <property type="entry name" value="ABC3_permease_C"/>
</dbReference>
<evidence type="ECO:0000259" key="12">
    <source>
        <dbReference type="Pfam" id="PF02687"/>
    </source>
</evidence>
<gene>
    <name evidence="13" type="ORF">BSK56_28580</name>
</gene>
<dbReference type="EMBL" id="MPTB01000051">
    <property type="protein sequence ID" value="OMD40514.1"/>
    <property type="molecule type" value="Genomic_DNA"/>
</dbReference>
<comment type="function">
    <text evidence="9">Part of the ABC transporter complex hrt involved in hemin import. Responsible for the translocation of the substrate across the membrane.</text>
</comment>
<feature type="region of interest" description="Disordered" evidence="10">
    <location>
        <begin position="171"/>
        <end position="212"/>
    </location>
</feature>
<evidence type="ECO:0000256" key="3">
    <source>
        <dbReference type="ARBA" id="ARBA00011131"/>
    </source>
</evidence>
<dbReference type="InterPro" id="IPR051125">
    <property type="entry name" value="ABC-4/HrtB_transporter"/>
</dbReference>
<evidence type="ECO:0000313" key="14">
    <source>
        <dbReference type="Proteomes" id="UP000187412"/>
    </source>
</evidence>
<keyword evidence="8 11" id="KW-0472">Membrane</keyword>
<keyword evidence="6 11" id="KW-0812">Transmembrane</keyword>
<reference evidence="13 14" key="1">
    <citation type="submission" date="2016-10" db="EMBL/GenBank/DDBJ databases">
        <title>Paenibacillus species isolates.</title>
        <authorList>
            <person name="Beno S.M."/>
        </authorList>
    </citation>
    <scope>NUCLEOTIDE SEQUENCE [LARGE SCALE GENOMIC DNA]</scope>
    <source>
        <strain evidence="13 14">FSL H7-0744</strain>
    </source>
</reference>
<feature type="transmembrane region" description="Helical" evidence="11">
    <location>
        <begin position="399"/>
        <end position="421"/>
    </location>
</feature>
<dbReference type="RefSeq" id="WP_076113824.1">
    <property type="nucleotide sequence ID" value="NZ_MPTB01000051.1"/>
</dbReference>
<protein>
    <recommendedName>
        <fullName evidence="4">Putative hemin transport system permease protein HrtB</fullName>
    </recommendedName>
</protein>
<accession>A0ABX3GY75</accession>
<comment type="subcellular location">
    <subcellularLocation>
        <location evidence="1">Cell membrane</location>
        <topology evidence="1">Multi-pass membrane protein</topology>
    </subcellularLocation>
</comment>
<evidence type="ECO:0000256" key="8">
    <source>
        <dbReference type="ARBA" id="ARBA00023136"/>
    </source>
</evidence>
<keyword evidence="14" id="KW-1185">Reference proteome</keyword>